<dbReference type="Proteomes" id="UP000025241">
    <property type="component" value="Chromosome I"/>
</dbReference>
<dbReference type="AlphaFoldDB" id="A0A024HDW1"/>
<protein>
    <submittedName>
        <fullName evidence="1">Uncharacterized protein</fullName>
    </submittedName>
</protein>
<proteinExistence type="predicted"/>
<organism evidence="1 2">
    <name type="scientific">Pseudomonas knackmussii (strain DSM 6978 / CCUG 54928 / LMG 23759 / B13)</name>
    <dbReference type="NCBI Taxonomy" id="1301098"/>
    <lineage>
        <taxon>Bacteria</taxon>
        <taxon>Pseudomonadati</taxon>
        <taxon>Pseudomonadota</taxon>
        <taxon>Gammaproteobacteria</taxon>
        <taxon>Pseudomonadales</taxon>
        <taxon>Pseudomonadaceae</taxon>
        <taxon>Pseudomonas</taxon>
    </lineage>
</organism>
<evidence type="ECO:0000313" key="2">
    <source>
        <dbReference type="Proteomes" id="UP000025241"/>
    </source>
</evidence>
<reference evidence="1 2" key="2">
    <citation type="submission" date="2014-05" db="EMBL/GenBank/DDBJ databases">
        <title>Genome sequence of the 3-chlorobenzoate degrading bacterium Pseudomonas knackmussii B13 shows multiple evidence for horizontal gene transfer.</title>
        <authorList>
            <person name="Miyazaki R."/>
            <person name="Bertelli C."/>
            <person name="Falquet L."/>
            <person name="Robinson-Rechavi M."/>
            <person name="Gharib W."/>
            <person name="Roy S."/>
            <person name="Van der Meer J.R."/>
        </authorList>
    </citation>
    <scope>NUCLEOTIDE SEQUENCE [LARGE SCALE GENOMIC DNA]</scope>
    <source>
        <strain evidence="1 2">B13</strain>
    </source>
</reference>
<evidence type="ECO:0000313" key="1">
    <source>
        <dbReference type="EMBL" id="CDF82682.1"/>
    </source>
</evidence>
<gene>
    <name evidence="1" type="ORF">PKB_1317</name>
</gene>
<dbReference type="HOGENOM" id="CLU_1569373_0_0_6"/>
<keyword evidence="2" id="KW-1185">Reference proteome</keyword>
<dbReference type="EMBL" id="HG322950">
    <property type="protein sequence ID" value="CDF82682.1"/>
    <property type="molecule type" value="Genomic_DNA"/>
</dbReference>
<dbReference type="RefSeq" id="WP_043250040.1">
    <property type="nucleotide sequence ID" value="NZ_HG322950.1"/>
</dbReference>
<name>A0A024HDW1_PSEKB</name>
<reference evidence="1 2" key="1">
    <citation type="submission" date="2013-03" db="EMBL/GenBank/DDBJ databases">
        <authorList>
            <person name="Linke B."/>
        </authorList>
    </citation>
    <scope>NUCLEOTIDE SEQUENCE [LARGE SCALE GENOMIC DNA]</scope>
    <source>
        <strain evidence="1 2">B13</strain>
    </source>
</reference>
<sequence length="194" mass="22258">MDSDQIEDMFGPIDEQAMPMGLLQYDEAGNAVIPFVCLSHRFFALFDPVETSEYRTWVHDTVRGDADYSVSPNAYLMKFVSIESYLGDCDNYAPPASLSMRQRVSIRQAMPDRLYVATRYFLEATPHADELYFHPAAPEGEDSVKRYLKLNTWYSQISHGIAVEKLGMSPIHPEHKECYWYGYRKAHPERNSAG</sequence>
<dbReference type="KEGG" id="pkc:PKB_1317"/>
<accession>A0A024HDW1</accession>